<sequence length="103" mass="11029">MATKNLKDQRRADLVIPYVAAEIKAEENDIASTISSSLPMAAMFTRNKMVGWSAVIFAVQGWLNETPGQLANGKQPAYFSVGMSVMALGMKGSPTAPVVPMPQ</sequence>
<protein>
    <submittedName>
        <fullName evidence="5">Uncharacterized protein</fullName>
    </submittedName>
</protein>
<proteinExistence type="predicted"/>
<evidence type="ECO:0000313" key="6">
    <source>
        <dbReference type="Proteomes" id="UP001447188"/>
    </source>
</evidence>
<dbReference type="Pfam" id="PF03669">
    <property type="entry name" value="ASTER"/>
    <property type="match status" value="1"/>
</dbReference>
<organism evidence="5 6">
    <name type="scientific">Discina gigas</name>
    <dbReference type="NCBI Taxonomy" id="1032678"/>
    <lineage>
        <taxon>Eukaryota</taxon>
        <taxon>Fungi</taxon>
        <taxon>Dikarya</taxon>
        <taxon>Ascomycota</taxon>
        <taxon>Pezizomycotina</taxon>
        <taxon>Pezizomycetes</taxon>
        <taxon>Pezizales</taxon>
        <taxon>Discinaceae</taxon>
        <taxon>Discina</taxon>
    </lineage>
</organism>
<keyword evidence="4" id="KW-0472">Membrane</keyword>
<evidence type="ECO:0000256" key="2">
    <source>
        <dbReference type="ARBA" id="ARBA00022692"/>
    </source>
</evidence>
<dbReference type="InterPro" id="IPR005351">
    <property type="entry name" value="ASTER"/>
</dbReference>
<gene>
    <name evidence="5" type="ORF">Q9L58_008905</name>
</gene>
<accession>A0ABR3G8F2</accession>
<name>A0ABR3G8F2_9PEZI</name>
<evidence type="ECO:0000256" key="1">
    <source>
        <dbReference type="ARBA" id="ARBA00004370"/>
    </source>
</evidence>
<keyword evidence="2" id="KW-0812">Transmembrane</keyword>
<keyword evidence="6" id="KW-1185">Reference proteome</keyword>
<dbReference type="PANTHER" id="PTHR28038:SF1">
    <property type="entry name" value="ADL329WP"/>
    <property type="match status" value="1"/>
</dbReference>
<evidence type="ECO:0000313" key="5">
    <source>
        <dbReference type="EMBL" id="KAL0632233.1"/>
    </source>
</evidence>
<keyword evidence="3" id="KW-1133">Transmembrane helix</keyword>
<dbReference type="Proteomes" id="UP001447188">
    <property type="component" value="Unassembled WGS sequence"/>
</dbReference>
<dbReference type="PANTHER" id="PTHR28038">
    <property type="entry name" value="ADL329WP"/>
    <property type="match status" value="1"/>
</dbReference>
<comment type="subcellular location">
    <subcellularLocation>
        <location evidence="1">Membrane</location>
    </subcellularLocation>
</comment>
<dbReference type="EMBL" id="JBBBZM010000180">
    <property type="protein sequence ID" value="KAL0632233.1"/>
    <property type="molecule type" value="Genomic_DNA"/>
</dbReference>
<evidence type="ECO:0000256" key="3">
    <source>
        <dbReference type="ARBA" id="ARBA00022989"/>
    </source>
</evidence>
<evidence type="ECO:0000256" key="4">
    <source>
        <dbReference type="ARBA" id="ARBA00023136"/>
    </source>
</evidence>
<reference evidence="5 6" key="1">
    <citation type="submission" date="2024-02" db="EMBL/GenBank/DDBJ databases">
        <title>Discinaceae phylogenomics.</title>
        <authorList>
            <person name="Dirks A.C."/>
            <person name="James T.Y."/>
        </authorList>
    </citation>
    <scope>NUCLEOTIDE SEQUENCE [LARGE SCALE GENOMIC DNA]</scope>
    <source>
        <strain evidence="5 6">ACD0624</strain>
    </source>
</reference>
<comment type="caution">
    <text evidence="5">The sequence shown here is derived from an EMBL/GenBank/DDBJ whole genome shotgun (WGS) entry which is preliminary data.</text>
</comment>